<protein>
    <submittedName>
        <fullName evidence="1">Uncharacterized protein</fullName>
    </submittedName>
</protein>
<sequence>MARVFESEEKLKDKEYMASKGLVYLGADQFTGDPVTTTAVWPGKTNASLLQKDWMLVCPLHPNCSCNYERFTSNLDFLEKETIDLDPEDLKEEERLSRLKKRYEDDREANRERLRLERIYGPISKSGFLISGAWEEKTCDHEEPENWLTNYIEERFSNP</sequence>
<keyword evidence="2" id="KW-1185">Reference proteome</keyword>
<organism evidence="1 2">
    <name type="scientific">Leptospira inadai serovar Lyme</name>
    <dbReference type="NCBI Taxonomy" id="293084"/>
    <lineage>
        <taxon>Bacteria</taxon>
        <taxon>Pseudomonadati</taxon>
        <taxon>Spirochaetota</taxon>
        <taxon>Spirochaetia</taxon>
        <taxon>Leptospirales</taxon>
        <taxon>Leptospiraceae</taxon>
        <taxon>Leptospira</taxon>
    </lineage>
</organism>
<evidence type="ECO:0000313" key="2">
    <source>
        <dbReference type="Proteomes" id="UP000094669"/>
    </source>
</evidence>
<accession>A0ABX4YGK0</accession>
<comment type="caution">
    <text evidence="1">The sequence shown here is derived from an EMBL/GenBank/DDBJ whole genome shotgun (WGS) entry which is preliminary data.</text>
</comment>
<proteinExistence type="predicted"/>
<reference evidence="1" key="1">
    <citation type="submission" date="2018-01" db="EMBL/GenBank/DDBJ databases">
        <title>Genomic characterization of Leptospira inadai serogroup Lyme isolated from captured rat in Brazil and comparative analysis with human reference strain.</title>
        <authorList>
            <person name="Moreno L.Z."/>
            <person name="Loureiro A.P."/>
            <person name="Miraglia F."/>
            <person name="Kremer F.S."/>
            <person name="Eslabao M.R."/>
            <person name="Dellagostin O.A."/>
            <person name="Lilenbaum W."/>
            <person name="Moreno A.M."/>
        </authorList>
    </citation>
    <scope>NUCLEOTIDE SEQUENCE [LARGE SCALE GENOMIC DNA]</scope>
    <source>
        <strain evidence="1">M34/99</strain>
    </source>
</reference>
<dbReference type="EMBL" id="MCRM02000015">
    <property type="protein sequence ID" value="PNV74380.1"/>
    <property type="molecule type" value="Genomic_DNA"/>
</dbReference>
<dbReference type="Proteomes" id="UP000094669">
    <property type="component" value="Unassembled WGS sequence"/>
</dbReference>
<gene>
    <name evidence="1" type="ORF">BES34_013975</name>
</gene>
<evidence type="ECO:0000313" key="1">
    <source>
        <dbReference type="EMBL" id="PNV74380.1"/>
    </source>
</evidence>
<name>A0ABX4YGK0_9LEPT</name>